<feature type="region of interest" description="Disordered" evidence="5">
    <location>
        <begin position="716"/>
        <end position="745"/>
    </location>
</feature>
<feature type="transmembrane region" description="Helical" evidence="6">
    <location>
        <begin position="874"/>
        <end position="893"/>
    </location>
</feature>
<dbReference type="Pfam" id="PF13515">
    <property type="entry name" value="FUSC_2"/>
    <property type="match status" value="1"/>
</dbReference>
<dbReference type="Proteomes" id="UP000245942">
    <property type="component" value="Unassembled WGS sequence"/>
</dbReference>
<feature type="compositionally biased region" description="Polar residues" evidence="5">
    <location>
        <begin position="505"/>
        <end position="517"/>
    </location>
</feature>
<evidence type="ECO:0000256" key="6">
    <source>
        <dbReference type="SAM" id="Phobius"/>
    </source>
</evidence>
<dbReference type="InterPro" id="IPR018823">
    <property type="entry name" value="ArAE_2_N"/>
</dbReference>
<evidence type="ECO:0000313" key="11">
    <source>
        <dbReference type="Proteomes" id="UP000245942"/>
    </source>
</evidence>
<organism evidence="10 11">
    <name type="scientific">Pseudomicrostroma glucosiphilum</name>
    <dbReference type="NCBI Taxonomy" id="1684307"/>
    <lineage>
        <taxon>Eukaryota</taxon>
        <taxon>Fungi</taxon>
        <taxon>Dikarya</taxon>
        <taxon>Basidiomycota</taxon>
        <taxon>Ustilaginomycotina</taxon>
        <taxon>Exobasidiomycetes</taxon>
        <taxon>Microstromatales</taxon>
        <taxon>Microstromatales incertae sedis</taxon>
        <taxon>Pseudomicrostroma</taxon>
    </lineage>
</organism>
<dbReference type="InterPro" id="IPR049453">
    <property type="entry name" value="Memb_transporter_dom"/>
</dbReference>
<dbReference type="PANTHER" id="PTHR37994">
    <property type="entry name" value="ARAE_2_N DOMAIN-CONTAINING PROTEIN-RELATED"/>
    <property type="match status" value="1"/>
</dbReference>
<feature type="transmembrane region" description="Helical" evidence="6">
    <location>
        <begin position="122"/>
        <end position="140"/>
    </location>
</feature>
<keyword evidence="3 6" id="KW-1133">Transmembrane helix</keyword>
<evidence type="ECO:0000256" key="5">
    <source>
        <dbReference type="SAM" id="MobiDB-lite"/>
    </source>
</evidence>
<dbReference type="EMBL" id="KZ819322">
    <property type="protein sequence ID" value="PWN22658.1"/>
    <property type="molecule type" value="Genomic_DNA"/>
</dbReference>
<keyword evidence="11" id="KW-1185">Reference proteome</keyword>
<dbReference type="Pfam" id="PF10334">
    <property type="entry name" value="BRE4"/>
    <property type="match status" value="1"/>
</dbReference>
<feature type="region of interest" description="Disordered" evidence="5">
    <location>
        <begin position="1230"/>
        <end position="1269"/>
    </location>
</feature>
<sequence>MATASSSGDSSGRSAAAVPSMIDSPSSHPLKGTPEEAVTTYDDEQPRSKPSNGIRDSHLRQRRPLGDSALSSGSEKAITVANDREPDLPPKRSLASRLGLVPLHPLLAWIRPTFSSWTKMKPVLRSAIIAWIMMLFMVINPVERELGQASFLVLVFAFIQPAEIPLTGILEREFFMLLIGLMSWAWSCLAIKIADASRSVKLTAAETSSTVVFTGGYIEVGPSVVCAFFLAFGTATWLYLKIRFGPSPFLFASIIGCIALDITLTTAPLFPYAYYDLGTAILKPLAVKSAVTIIVSVLFFPKSVNSLFVDRIVLVLKPLSEALHSQEAQFKTSPLDDDFDFGKTRNIIGKSERAIPLVAGASRLLLREFSFGLANGQDLADIERLTKAIVAPANGFSQYFTAIRNDIKSSHFPQPKSLPATRPPSPQASQPSTPAADREKTAYIGGDKLHPSIGEGGHVHFGEGEVREDGDHEQSSRRSSMTDHHRHGARKGQIVHLAPIYSYLQSRGNSPRSQSPSRHGHATHPSQHASAVGTWASLRFAQLEDRLHTRHADWITAEIFQSLGESSAALMKTNAAAIDHAVRMLETFNRARYRLLMARVRGKKFSLGGQAERPVSEVIADVEAALMRFREKERLSIVEPFKGAVQGGEDHDGKSLPHRYLFQAWIHQHTSLVFTDRLLQLLRHLDMLERERTRGQLWMPSWPAFLKVETWKSQEVGSDERDTASIHDDEHDGNEAHHEGGDTRFPSSAEWVAAMGGARRRDPDALEPEGRRQEWGARLHKFAHKLVTGNMLFAGKSAVLTGLLSIPFFLSSSTGWVYENKGVWTLIMSQLTLSRHRGDSVFALFGRIVSTVSGAAVGLVVWYMSDGARTANPYGIMVVWSVFAVLLMAVRIYYPGPPIVAIIAVITTSLVVGYSWKDQYNPVFGAPGTGWDVAWRRFVEVLLGSSAAVIWSFLPPTSTLRQYLRRAHAASIHRSGLLHCRLLAFTSQNHADEGYDQAKEVDPLELSASLISHRQKLRRLDALKVNVSWETSLRGGWPKERYQQLFEVQLELAKLLSAAVVVSQRLGQAYSKALLRRTRFADERFTADVMSVYSLCSSALRTAQPLPQLTPILFSRYISDAGFSFDPRQTHHAYLHPSLLHQGEDDHDQDTDDLPGLPKMLTAEVLESEEYLTFAVGVSTLSGIVLNLDALLLAVKELVGECYSLPGRIYVKSAMGSAEAHREVTKQGMESYMNEKLGGRKQARSGRWRGGAGGENERQGQSRAGMTTP</sequence>
<dbReference type="InterPro" id="IPR018820">
    <property type="entry name" value="BRE4-related_DUF2421"/>
</dbReference>
<feature type="compositionally biased region" description="Basic and acidic residues" evidence="5">
    <location>
        <begin position="718"/>
        <end position="742"/>
    </location>
</feature>
<evidence type="ECO:0000313" key="10">
    <source>
        <dbReference type="EMBL" id="PWN22658.1"/>
    </source>
</evidence>
<feature type="transmembrane region" description="Helical" evidence="6">
    <location>
        <begin position="899"/>
        <end position="916"/>
    </location>
</feature>
<feature type="transmembrane region" description="Helical" evidence="6">
    <location>
        <begin position="174"/>
        <end position="194"/>
    </location>
</feature>
<evidence type="ECO:0000259" key="7">
    <source>
        <dbReference type="Pfam" id="PF10334"/>
    </source>
</evidence>
<evidence type="ECO:0000259" key="8">
    <source>
        <dbReference type="Pfam" id="PF10337"/>
    </source>
</evidence>
<dbReference type="STRING" id="1684307.A0A316UCQ4"/>
<feature type="transmembrane region" description="Helical" evidence="6">
    <location>
        <begin position="249"/>
        <end position="275"/>
    </location>
</feature>
<accession>A0A316UCQ4</accession>
<evidence type="ECO:0000256" key="3">
    <source>
        <dbReference type="ARBA" id="ARBA00022989"/>
    </source>
</evidence>
<dbReference type="PANTHER" id="PTHR37994:SF1">
    <property type="entry name" value="ER TRANSPORTER 6TM N-TERMINAL DOMAIN-CONTAINING PROTEIN"/>
    <property type="match status" value="1"/>
</dbReference>
<evidence type="ECO:0000256" key="2">
    <source>
        <dbReference type="ARBA" id="ARBA00022692"/>
    </source>
</evidence>
<feature type="domain" description="Integral membrane bound transporter" evidence="9">
    <location>
        <begin position="816"/>
        <end position="951"/>
    </location>
</feature>
<feature type="domain" description="Putative ER transporter 6TM N-terminal" evidence="8">
    <location>
        <begin position="116"/>
        <end position="408"/>
    </location>
</feature>
<dbReference type="RefSeq" id="XP_025349818.1">
    <property type="nucleotide sequence ID" value="XM_025491549.1"/>
</dbReference>
<evidence type="ECO:0000256" key="4">
    <source>
        <dbReference type="ARBA" id="ARBA00023136"/>
    </source>
</evidence>
<dbReference type="GO" id="GO:0016020">
    <property type="term" value="C:membrane"/>
    <property type="evidence" value="ECO:0007669"/>
    <property type="project" value="UniProtKB-SubCell"/>
</dbReference>
<comment type="subcellular location">
    <subcellularLocation>
        <location evidence="1">Membrane</location>
        <topology evidence="1">Multi-pass membrane protein</topology>
    </subcellularLocation>
</comment>
<dbReference type="AlphaFoldDB" id="A0A316UCQ4"/>
<evidence type="ECO:0000256" key="1">
    <source>
        <dbReference type="ARBA" id="ARBA00004141"/>
    </source>
</evidence>
<proteinExistence type="predicted"/>
<evidence type="ECO:0000259" key="9">
    <source>
        <dbReference type="Pfam" id="PF13515"/>
    </source>
</evidence>
<feature type="compositionally biased region" description="Basic and acidic residues" evidence="5">
    <location>
        <begin position="457"/>
        <end position="483"/>
    </location>
</feature>
<dbReference type="GeneID" id="37013283"/>
<feature type="transmembrane region" description="Helical" evidence="6">
    <location>
        <begin position="281"/>
        <end position="301"/>
    </location>
</feature>
<feature type="region of interest" description="Disordered" evidence="5">
    <location>
        <begin position="1"/>
        <end position="76"/>
    </location>
</feature>
<feature type="transmembrane region" description="Helical" evidence="6">
    <location>
        <begin position="841"/>
        <end position="862"/>
    </location>
</feature>
<feature type="transmembrane region" description="Helical" evidence="6">
    <location>
        <begin position="798"/>
        <end position="818"/>
    </location>
</feature>
<reference evidence="10 11" key="1">
    <citation type="journal article" date="2018" name="Mol. Biol. Evol.">
        <title>Broad Genomic Sampling Reveals a Smut Pathogenic Ancestry of the Fungal Clade Ustilaginomycotina.</title>
        <authorList>
            <person name="Kijpornyongpan T."/>
            <person name="Mondo S.J."/>
            <person name="Barry K."/>
            <person name="Sandor L."/>
            <person name="Lee J."/>
            <person name="Lipzen A."/>
            <person name="Pangilinan J."/>
            <person name="LaButti K."/>
            <person name="Hainaut M."/>
            <person name="Henrissat B."/>
            <person name="Grigoriev I.V."/>
            <person name="Spatafora J.W."/>
            <person name="Aime M.C."/>
        </authorList>
    </citation>
    <scope>NUCLEOTIDE SEQUENCE [LARGE SCALE GENOMIC DNA]</scope>
    <source>
        <strain evidence="10 11">MCA 4718</strain>
    </source>
</reference>
<dbReference type="Pfam" id="PF10337">
    <property type="entry name" value="ArAE_2_N"/>
    <property type="match status" value="1"/>
</dbReference>
<feature type="region of interest" description="Disordered" evidence="5">
    <location>
        <begin position="505"/>
        <end position="530"/>
    </location>
</feature>
<protein>
    <recommendedName>
        <fullName evidence="12">ER transporter 6TM N-terminal domain-containing protein</fullName>
    </recommendedName>
</protein>
<feature type="transmembrane region" description="Helical" evidence="6">
    <location>
        <begin position="220"/>
        <end position="240"/>
    </location>
</feature>
<feature type="region of interest" description="Disordered" evidence="5">
    <location>
        <begin position="410"/>
        <end position="492"/>
    </location>
</feature>
<feature type="domain" description="DUF2421" evidence="7">
    <location>
        <begin position="955"/>
        <end position="1203"/>
    </location>
</feature>
<gene>
    <name evidence="10" type="ORF">BCV69DRAFT_280253</name>
</gene>
<keyword evidence="2 6" id="KW-0812">Transmembrane</keyword>
<name>A0A316UCQ4_9BASI</name>
<feature type="compositionally biased region" description="Low complexity" evidence="5">
    <location>
        <begin position="1"/>
        <end position="17"/>
    </location>
</feature>
<evidence type="ECO:0008006" key="12">
    <source>
        <dbReference type="Google" id="ProtNLM"/>
    </source>
</evidence>
<keyword evidence="4 6" id="KW-0472">Membrane</keyword>
<dbReference type="OrthoDB" id="2274698at2759"/>